<name>A0A6G0QHG3_9STRA</name>
<gene>
    <name evidence="2" type="ORF">PF008_g26607</name>
</gene>
<evidence type="ECO:0000313" key="2">
    <source>
        <dbReference type="EMBL" id="KAE9286701.1"/>
    </source>
</evidence>
<protein>
    <submittedName>
        <fullName evidence="2">Uncharacterized protein</fullName>
    </submittedName>
</protein>
<evidence type="ECO:0000313" key="3">
    <source>
        <dbReference type="Proteomes" id="UP000486351"/>
    </source>
</evidence>
<proteinExistence type="predicted"/>
<comment type="caution">
    <text evidence="2">The sequence shown here is derived from an EMBL/GenBank/DDBJ whole genome shotgun (WGS) entry which is preliminary data.</text>
</comment>
<feature type="compositionally biased region" description="Low complexity" evidence="1">
    <location>
        <begin position="36"/>
        <end position="53"/>
    </location>
</feature>
<reference evidence="2 3" key="1">
    <citation type="submission" date="2018-09" db="EMBL/GenBank/DDBJ databases">
        <title>Genomic investigation of the strawberry pathogen Phytophthora fragariae indicates pathogenicity is determined by transcriptional variation in three key races.</title>
        <authorList>
            <person name="Adams T.M."/>
            <person name="Armitage A.D."/>
            <person name="Sobczyk M.K."/>
            <person name="Bates H.J."/>
            <person name="Dunwell J.M."/>
            <person name="Nellist C.F."/>
            <person name="Harrison R.J."/>
        </authorList>
    </citation>
    <scope>NUCLEOTIDE SEQUENCE [LARGE SCALE GENOMIC DNA]</scope>
    <source>
        <strain evidence="2 3">NOV-77</strain>
    </source>
</reference>
<accession>A0A6G0QHG3</accession>
<evidence type="ECO:0000256" key="1">
    <source>
        <dbReference type="SAM" id="MobiDB-lite"/>
    </source>
</evidence>
<dbReference type="AlphaFoldDB" id="A0A6G0QHG3"/>
<feature type="region of interest" description="Disordered" evidence="1">
    <location>
        <begin position="34"/>
        <end position="53"/>
    </location>
</feature>
<dbReference type="EMBL" id="QXFY01003283">
    <property type="protein sequence ID" value="KAE9286701.1"/>
    <property type="molecule type" value="Genomic_DNA"/>
</dbReference>
<organism evidence="2 3">
    <name type="scientific">Phytophthora fragariae</name>
    <dbReference type="NCBI Taxonomy" id="53985"/>
    <lineage>
        <taxon>Eukaryota</taxon>
        <taxon>Sar</taxon>
        <taxon>Stramenopiles</taxon>
        <taxon>Oomycota</taxon>
        <taxon>Peronosporomycetes</taxon>
        <taxon>Peronosporales</taxon>
        <taxon>Peronosporaceae</taxon>
        <taxon>Phytophthora</taxon>
    </lineage>
</organism>
<dbReference type="Proteomes" id="UP000486351">
    <property type="component" value="Unassembled WGS sequence"/>
</dbReference>
<sequence>MAAVGSPSLAATLMPPSPSSFPTTLASSCCTKFTRARSPTSSPPSTTRRCRRTSNALRASLACRCRRLSHSVSSSATTRATSSSLHVFLAALSRVRCARCCFASRFDRLTAMRTFAMLPSFVTVVSVNSVPSSGYTN</sequence>